<evidence type="ECO:0000313" key="2">
    <source>
        <dbReference type="EMBL" id="AAZ61757.1"/>
    </source>
</evidence>
<dbReference type="OrthoDB" id="6445976at2"/>
<evidence type="ECO:0008006" key="3">
    <source>
        <dbReference type="Google" id="ProtNLM"/>
    </source>
</evidence>
<dbReference type="AlphaFoldDB" id="Q46YM6"/>
<reference evidence="2" key="1">
    <citation type="submission" date="2005-08" db="EMBL/GenBank/DDBJ databases">
        <title>Complete sequence of Chromosome1 of Ralstonia eutropha JMP134.</title>
        <authorList>
            <person name="Copeland A."/>
            <person name="Lucas S."/>
            <person name="Lapidus A."/>
            <person name="Barry K."/>
            <person name="Detter J.C."/>
            <person name="Glavina T."/>
            <person name="Hammon N."/>
            <person name="Israni S."/>
            <person name="Pitluck S."/>
            <person name="Goltsman E."/>
            <person name="Martinez M."/>
            <person name="Schmutz J."/>
            <person name="Larimer F."/>
            <person name="Land M."/>
            <person name="Lykidis A."/>
            <person name="Richardson P."/>
        </authorList>
    </citation>
    <scope>NUCLEOTIDE SEQUENCE</scope>
    <source>
        <strain evidence="2">JMP134</strain>
    </source>
</reference>
<dbReference type="STRING" id="264198.Reut_A2395"/>
<organism evidence="2">
    <name type="scientific">Cupriavidus pinatubonensis (strain JMP 134 / LMG 1197)</name>
    <name type="common">Cupriavidus necator (strain JMP 134)</name>
    <dbReference type="NCBI Taxonomy" id="264198"/>
    <lineage>
        <taxon>Bacteria</taxon>
        <taxon>Pseudomonadati</taxon>
        <taxon>Pseudomonadota</taxon>
        <taxon>Betaproteobacteria</taxon>
        <taxon>Burkholderiales</taxon>
        <taxon>Burkholderiaceae</taxon>
        <taxon>Cupriavidus</taxon>
    </lineage>
</organism>
<proteinExistence type="predicted"/>
<keyword evidence="1" id="KW-0175">Coiled coil</keyword>
<evidence type="ECO:0000256" key="1">
    <source>
        <dbReference type="SAM" id="Coils"/>
    </source>
</evidence>
<dbReference type="EMBL" id="CP000090">
    <property type="protein sequence ID" value="AAZ61757.1"/>
    <property type="molecule type" value="Genomic_DNA"/>
</dbReference>
<dbReference type="eggNOG" id="ENOG502ZJZC">
    <property type="taxonomic scope" value="Bacteria"/>
</dbReference>
<accession>Q46YM6</accession>
<dbReference type="KEGG" id="reu:Reut_A2395"/>
<name>Q46YM6_CUPPJ</name>
<sequence length="134" mass="14531">MPKIYVKKAFTLQHEGEKHEFPVGNHTVAAGVAEHWYVKAHIGEEPAAGGETDQSDLAEQRAALDSAAQFLEGRAEQLAKLQEELADREKAVAEREDAADQRDVSLLAREKAVTEREQAAEKAAADAAKAAKAK</sequence>
<dbReference type="HOGENOM" id="CLU_1892734_0_0_4"/>
<feature type="coiled-coil region" evidence="1">
    <location>
        <begin position="68"/>
        <end position="101"/>
    </location>
</feature>
<gene>
    <name evidence="2" type="ordered locus">Reut_A2395</name>
</gene>
<protein>
    <recommendedName>
        <fullName evidence="3">Bacteriophage protein</fullName>
    </recommendedName>
</protein>